<evidence type="ECO:0000256" key="4">
    <source>
        <dbReference type="ARBA" id="ARBA00023136"/>
    </source>
</evidence>
<reference evidence="6" key="2">
    <citation type="submission" date="2023-06" db="EMBL/GenBank/DDBJ databases">
        <authorList>
            <person name="Ma L."/>
            <person name="Liu K.-W."/>
            <person name="Li Z."/>
            <person name="Hsiao Y.-Y."/>
            <person name="Qi Y."/>
            <person name="Fu T."/>
            <person name="Tang G."/>
            <person name="Zhang D."/>
            <person name="Sun W.-H."/>
            <person name="Liu D.-K."/>
            <person name="Li Y."/>
            <person name="Chen G.-Z."/>
            <person name="Liu X.-D."/>
            <person name="Liao X.-Y."/>
            <person name="Jiang Y.-T."/>
            <person name="Yu X."/>
            <person name="Hao Y."/>
            <person name="Huang J."/>
            <person name="Zhao X.-W."/>
            <person name="Ke S."/>
            <person name="Chen Y.-Y."/>
            <person name="Wu W.-L."/>
            <person name="Hsu J.-L."/>
            <person name="Lin Y.-F."/>
            <person name="Huang M.-D."/>
            <person name="Li C.-Y."/>
            <person name="Huang L."/>
            <person name="Wang Z.-W."/>
            <person name="Zhao X."/>
            <person name="Zhong W.-Y."/>
            <person name="Peng D.-H."/>
            <person name="Ahmad S."/>
            <person name="Lan S."/>
            <person name="Zhang J.-S."/>
            <person name="Tsai W.-C."/>
            <person name="Van De Peer Y."/>
            <person name="Liu Z.-J."/>
        </authorList>
    </citation>
    <scope>NUCLEOTIDE SEQUENCE</scope>
    <source>
        <strain evidence="6">SCP</strain>
        <tissue evidence="6">Leaves</tissue>
    </source>
</reference>
<proteinExistence type="predicted"/>
<reference evidence="6" key="1">
    <citation type="journal article" date="2023" name="Nat. Commun.">
        <title>Diploid and tetraploid genomes of Acorus and the evolution of monocots.</title>
        <authorList>
            <person name="Ma L."/>
            <person name="Liu K.W."/>
            <person name="Li Z."/>
            <person name="Hsiao Y.Y."/>
            <person name="Qi Y."/>
            <person name="Fu T."/>
            <person name="Tang G.D."/>
            <person name="Zhang D."/>
            <person name="Sun W.H."/>
            <person name="Liu D.K."/>
            <person name="Li Y."/>
            <person name="Chen G.Z."/>
            <person name="Liu X.D."/>
            <person name="Liao X.Y."/>
            <person name="Jiang Y.T."/>
            <person name="Yu X."/>
            <person name="Hao Y."/>
            <person name="Huang J."/>
            <person name="Zhao X.W."/>
            <person name="Ke S."/>
            <person name="Chen Y.Y."/>
            <person name="Wu W.L."/>
            <person name="Hsu J.L."/>
            <person name="Lin Y.F."/>
            <person name="Huang M.D."/>
            <person name="Li C.Y."/>
            <person name="Huang L."/>
            <person name="Wang Z.W."/>
            <person name="Zhao X."/>
            <person name="Zhong W.Y."/>
            <person name="Peng D.H."/>
            <person name="Ahmad S."/>
            <person name="Lan S."/>
            <person name="Zhang J.S."/>
            <person name="Tsai W.C."/>
            <person name="Van de Peer Y."/>
            <person name="Liu Z.J."/>
        </authorList>
    </citation>
    <scope>NUCLEOTIDE SEQUENCE</scope>
    <source>
        <strain evidence="6">SCP</strain>
    </source>
</reference>
<dbReference type="EMBL" id="JAUJYN010000013">
    <property type="protein sequence ID" value="KAK1258879.1"/>
    <property type="molecule type" value="Genomic_DNA"/>
</dbReference>
<evidence type="ECO:0000313" key="7">
    <source>
        <dbReference type="Proteomes" id="UP001179952"/>
    </source>
</evidence>
<evidence type="ECO:0000313" key="6">
    <source>
        <dbReference type="EMBL" id="KAK1258879.1"/>
    </source>
</evidence>
<evidence type="ECO:0000256" key="2">
    <source>
        <dbReference type="ARBA" id="ARBA00022692"/>
    </source>
</evidence>
<organism evidence="6 7">
    <name type="scientific">Acorus gramineus</name>
    <name type="common">Dwarf sweet flag</name>
    <dbReference type="NCBI Taxonomy" id="55184"/>
    <lineage>
        <taxon>Eukaryota</taxon>
        <taxon>Viridiplantae</taxon>
        <taxon>Streptophyta</taxon>
        <taxon>Embryophyta</taxon>
        <taxon>Tracheophyta</taxon>
        <taxon>Spermatophyta</taxon>
        <taxon>Magnoliopsida</taxon>
        <taxon>Liliopsida</taxon>
        <taxon>Acoraceae</taxon>
        <taxon>Acorus</taxon>
    </lineage>
</organism>
<evidence type="ECO:0000256" key="1">
    <source>
        <dbReference type="ARBA" id="ARBA00004141"/>
    </source>
</evidence>
<gene>
    <name evidence="6" type="ORF">QJS04_geneDACA020267</name>
</gene>
<accession>A0AAV9A408</accession>
<feature type="domain" description="SLC26A/SulP transporter" evidence="5">
    <location>
        <begin position="1"/>
        <end position="40"/>
    </location>
</feature>
<dbReference type="Proteomes" id="UP001179952">
    <property type="component" value="Unassembled WGS sequence"/>
</dbReference>
<dbReference type="GO" id="GO:0016020">
    <property type="term" value="C:membrane"/>
    <property type="evidence" value="ECO:0007669"/>
    <property type="project" value="UniProtKB-SubCell"/>
</dbReference>
<comment type="subcellular location">
    <subcellularLocation>
        <location evidence="1">Membrane</location>
        <topology evidence="1">Multi-pass membrane protein</topology>
    </subcellularLocation>
</comment>
<keyword evidence="3" id="KW-1133">Transmembrane helix</keyword>
<keyword evidence="7" id="KW-1185">Reference proteome</keyword>
<comment type="caution">
    <text evidence="6">The sequence shown here is derived from an EMBL/GenBank/DDBJ whole genome shotgun (WGS) entry which is preliminary data.</text>
</comment>
<dbReference type="Pfam" id="PF00916">
    <property type="entry name" value="Sulfate_transp"/>
    <property type="match status" value="1"/>
</dbReference>
<keyword evidence="2" id="KW-0812">Transmembrane</keyword>
<evidence type="ECO:0000256" key="3">
    <source>
        <dbReference type="ARBA" id="ARBA00022989"/>
    </source>
</evidence>
<evidence type="ECO:0000259" key="5">
    <source>
        <dbReference type="Pfam" id="PF00916"/>
    </source>
</evidence>
<sequence>MGGAAITIALQRLKGFLGIAKFTTKTDIIHVMESVWKMCIMASNASLSSGQD</sequence>
<name>A0AAV9A408_ACOGR</name>
<protein>
    <submittedName>
        <fullName evidence="6">Sulfate transporter 1.2</fullName>
    </submittedName>
</protein>
<dbReference type="AlphaFoldDB" id="A0AAV9A408"/>
<dbReference type="InterPro" id="IPR011547">
    <property type="entry name" value="SLC26A/SulP_dom"/>
</dbReference>
<keyword evidence="4" id="KW-0472">Membrane</keyword>